<dbReference type="EMBL" id="NRSJ01000007">
    <property type="protein sequence ID" value="MBK1704181.1"/>
    <property type="molecule type" value="Genomic_DNA"/>
</dbReference>
<accession>A0AAJ0X8U0</accession>
<comment type="caution">
    <text evidence="1">The sequence shown here is derived from an EMBL/GenBank/DDBJ whole genome shotgun (WGS) entry which is preliminary data.</text>
</comment>
<evidence type="ECO:0008006" key="3">
    <source>
        <dbReference type="Google" id="ProtNLM"/>
    </source>
</evidence>
<reference evidence="1" key="1">
    <citation type="submission" date="2017-08" db="EMBL/GenBank/DDBJ databases">
        <authorList>
            <person name="Imhoff J.F."/>
            <person name="Rahn T."/>
            <person name="Kuenzel S."/>
            <person name="Neulinger S.C."/>
        </authorList>
    </citation>
    <scope>NUCLEOTIDE SEQUENCE</scope>
    <source>
        <strain evidence="1">DSM 11080</strain>
    </source>
</reference>
<protein>
    <recommendedName>
        <fullName evidence="3">Ribbon-helix-helix protein CopG domain-containing protein</fullName>
    </recommendedName>
</protein>
<dbReference type="Proteomes" id="UP001296776">
    <property type="component" value="Unassembled WGS sequence"/>
</dbReference>
<evidence type="ECO:0000313" key="1">
    <source>
        <dbReference type="EMBL" id="MBK1704181.1"/>
    </source>
</evidence>
<organism evidence="1 2">
    <name type="scientific">Halochromatium glycolicum</name>
    <dbReference type="NCBI Taxonomy" id="85075"/>
    <lineage>
        <taxon>Bacteria</taxon>
        <taxon>Pseudomonadati</taxon>
        <taxon>Pseudomonadota</taxon>
        <taxon>Gammaproteobacteria</taxon>
        <taxon>Chromatiales</taxon>
        <taxon>Chromatiaceae</taxon>
        <taxon>Halochromatium</taxon>
    </lineage>
</organism>
<gene>
    <name evidence="1" type="ORF">CKO40_06365</name>
</gene>
<keyword evidence="2" id="KW-1185">Reference proteome</keyword>
<sequence length="91" mass="10527">MTIRSTYAFDTETAQAIRALAKRWNVSQAEAIRRSVRIAMEQQANEPTPAEVLAHYREQGAPRSWEETLQITEQLRQARAADDRRRTGRQD</sequence>
<evidence type="ECO:0000313" key="2">
    <source>
        <dbReference type="Proteomes" id="UP001296776"/>
    </source>
</evidence>
<reference evidence="1" key="2">
    <citation type="journal article" date="2020" name="Microorganisms">
        <title>Osmotic Adaptation and Compatible Solute Biosynthesis of Phototrophic Bacteria as Revealed from Genome Analyses.</title>
        <authorList>
            <person name="Imhoff J.F."/>
            <person name="Rahn T."/>
            <person name="Kunzel S."/>
            <person name="Keller A."/>
            <person name="Neulinger S.C."/>
        </authorList>
    </citation>
    <scope>NUCLEOTIDE SEQUENCE</scope>
    <source>
        <strain evidence="1">DSM 11080</strain>
    </source>
</reference>
<proteinExistence type="predicted"/>
<name>A0AAJ0X8U0_9GAMM</name>
<dbReference type="AlphaFoldDB" id="A0AAJ0X8U0"/>